<organism evidence="13 14">
    <name type="scientific">Caulobacter mirabilis</name>
    <dbReference type="NCBI Taxonomy" id="69666"/>
    <lineage>
        <taxon>Bacteria</taxon>
        <taxon>Pseudomonadati</taxon>
        <taxon>Pseudomonadota</taxon>
        <taxon>Alphaproteobacteria</taxon>
        <taxon>Caulobacterales</taxon>
        <taxon>Caulobacteraceae</taxon>
        <taxon>Caulobacter</taxon>
    </lineage>
</organism>
<keyword evidence="14" id="KW-1185">Reference proteome</keyword>
<comment type="similarity">
    <text evidence="2">Belongs to the cytochrome ubiquinol oxidase subunit 1 family.</text>
</comment>
<dbReference type="KEGG" id="cmb:CSW64_02910"/>
<feature type="transmembrane region" description="Helical" evidence="12">
    <location>
        <begin position="130"/>
        <end position="153"/>
    </location>
</feature>
<dbReference type="GO" id="GO:0070069">
    <property type="term" value="C:cytochrome complex"/>
    <property type="evidence" value="ECO:0007669"/>
    <property type="project" value="InterPro"/>
</dbReference>
<evidence type="ECO:0000256" key="4">
    <source>
        <dbReference type="ARBA" id="ARBA00022475"/>
    </source>
</evidence>
<dbReference type="InterPro" id="IPR002585">
    <property type="entry name" value="Cyt-d_ubiquinol_oxidase_su_1"/>
</dbReference>
<name>A0A2D2ATW1_9CAUL</name>
<dbReference type="GO" id="GO:0009055">
    <property type="term" value="F:electron transfer activity"/>
    <property type="evidence" value="ECO:0007669"/>
    <property type="project" value="InterPro"/>
</dbReference>
<evidence type="ECO:0000256" key="2">
    <source>
        <dbReference type="ARBA" id="ARBA00009819"/>
    </source>
</evidence>
<evidence type="ECO:0000256" key="3">
    <source>
        <dbReference type="ARBA" id="ARBA00022448"/>
    </source>
</evidence>
<evidence type="ECO:0000256" key="12">
    <source>
        <dbReference type="SAM" id="Phobius"/>
    </source>
</evidence>
<evidence type="ECO:0000313" key="14">
    <source>
        <dbReference type="Proteomes" id="UP000228945"/>
    </source>
</evidence>
<feature type="transmembrane region" description="Helical" evidence="12">
    <location>
        <begin position="105"/>
        <end position="123"/>
    </location>
</feature>
<evidence type="ECO:0000256" key="11">
    <source>
        <dbReference type="ARBA" id="ARBA00023136"/>
    </source>
</evidence>
<evidence type="ECO:0000313" key="13">
    <source>
        <dbReference type="EMBL" id="ATQ41439.1"/>
    </source>
</evidence>
<evidence type="ECO:0000256" key="7">
    <source>
        <dbReference type="ARBA" id="ARBA00022723"/>
    </source>
</evidence>
<keyword evidence="9 12" id="KW-1133">Transmembrane helix</keyword>
<feature type="transmembrane region" description="Helical" evidence="12">
    <location>
        <begin position="173"/>
        <end position="197"/>
    </location>
</feature>
<sequence>MSLRPQAHSRVKGSWGASAARAWSMDLDAELLARLRFAFVTATLGLAMGTGALAMILEAMWLATRRLVFRDLYRFWIRIFGLAFALGLFAGLISPHAGVLLDRGLVAGFALQAGGLGVTLAGWRGTGSRLHFTATSIAATGAFLAAFCVLPAYGWFHDIAPGAVLPPNFAARFVHLTLASFLATALLLGAISARTLLADPLRPAARMGLRMRSGCSPSWRRCRSSPVRAFVR</sequence>
<dbReference type="PANTHER" id="PTHR30365:SF14">
    <property type="entry name" value="CYTOCHROME BD MENAQUINOL OXIDASE SUBUNIT I-RELATED"/>
    <property type="match status" value="1"/>
</dbReference>
<dbReference type="AlphaFoldDB" id="A0A2D2ATW1"/>
<dbReference type="EMBL" id="CP024201">
    <property type="protein sequence ID" value="ATQ41439.1"/>
    <property type="molecule type" value="Genomic_DNA"/>
</dbReference>
<dbReference type="Pfam" id="PF01654">
    <property type="entry name" value="Cyt_bd_oxida_I"/>
    <property type="match status" value="2"/>
</dbReference>
<evidence type="ECO:0000256" key="1">
    <source>
        <dbReference type="ARBA" id="ARBA00004651"/>
    </source>
</evidence>
<keyword evidence="5" id="KW-0349">Heme</keyword>
<evidence type="ECO:0000256" key="8">
    <source>
        <dbReference type="ARBA" id="ARBA00022982"/>
    </source>
</evidence>
<keyword evidence="8" id="KW-0249">Electron transport</keyword>
<gene>
    <name evidence="13" type="ORF">CSW64_02910</name>
</gene>
<keyword evidence="3" id="KW-0813">Transport</keyword>
<protein>
    <submittedName>
        <fullName evidence="13">Uncharacterized protein</fullName>
    </submittedName>
</protein>
<evidence type="ECO:0000256" key="5">
    <source>
        <dbReference type="ARBA" id="ARBA00022617"/>
    </source>
</evidence>
<feature type="transmembrane region" description="Helical" evidence="12">
    <location>
        <begin position="75"/>
        <end position="93"/>
    </location>
</feature>
<dbReference type="GO" id="GO:0020037">
    <property type="term" value="F:heme binding"/>
    <property type="evidence" value="ECO:0007669"/>
    <property type="project" value="TreeGrafter"/>
</dbReference>
<accession>A0A2D2ATW1</accession>
<keyword evidence="7" id="KW-0479">Metal-binding</keyword>
<reference evidence="13 14" key="1">
    <citation type="submission" date="2017-10" db="EMBL/GenBank/DDBJ databases">
        <title>Genome sequence of Caulobacter mirabilis FWC38.</title>
        <authorList>
            <person name="Fiebig A."/>
            <person name="Crosson S."/>
        </authorList>
    </citation>
    <scope>NUCLEOTIDE SEQUENCE [LARGE SCALE GENOMIC DNA]</scope>
    <source>
        <strain evidence="13 14">FWC 38</strain>
    </source>
</reference>
<keyword evidence="4" id="KW-1003">Cell membrane</keyword>
<keyword evidence="10" id="KW-0408">Iron</keyword>
<dbReference type="GO" id="GO:0019646">
    <property type="term" value="P:aerobic electron transport chain"/>
    <property type="evidence" value="ECO:0007669"/>
    <property type="project" value="InterPro"/>
</dbReference>
<evidence type="ECO:0000256" key="10">
    <source>
        <dbReference type="ARBA" id="ARBA00023004"/>
    </source>
</evidence>
<keyword evidence="11 12" id="KW-0472">Membrane</keyword>
<dbReference type="GO" id="GO:0016682">
    <property type="term" value="F:oxidoreductase activity, acting on diphenols and related substances as donors, oxygen as acceptor"/>
    <property type="evidence" value="ECO:0007669"/>
    <property type="project" value="TreeGrafter"/>
</dbReference>
<dbReference type="Proteomes" id="UP000228945">
    <property type="component" value="Chromosome"/>
</dbReference>
<dbReference type="PANTHER" id="PTHR30365">
    <property type="entry name" value="CYTOCHROME D UBIQUINOL OXIDASE"/>
    <property type="match status" value="1"/>
</dbReference>
<evidence type="ECO:0000256" key="9">
    <source>
        <dbReference type="ARBA" id="ARBA00022989"/>
    </source>
</evidence>
<comment type="subcellular location">
    <subcellularLocation>
        <location evidence="1">Cell membrane</location>
        <topology evidence="1">Multi-pass membrane protein</topology>
    </subcellularLocation>
</comment>
<dbReference type="GO" id="GO:0005886">
    <property type="term" value="C:plasma membrane"/>
    <property type="evidence" value="ECO:0007669"/>
    <property type="project" value="UniProtKB-SubCell"/>
</dbReference>
<evidence type="ECO:0000256" key="6">
    <source>
        <dbReference type="ARBA" id="ARBA00022692"/>
    </source>
</evidence>
<keyword evidence="6 12" id="KW-0812">Transmembrane</keyword>
<feature type="transmembrane region" description="Helical" evidence="12">
    <location>
        <begin position="37"/>
        <end position="63"/>
    </location>
</feature>
<dbReference type="GO" id="GO:0046872">
    <property type="term" value="F:metal ion binding"/>
    <property type="evidence" value="ECO:0007669"/>
    <property type="project" value="UniProtKB-KW"/>
</dbReference>
<proteinExistence type="inferred from homology"/>